<proteinExistence type="predicted"/>
<protein>
    <submittedName>
        <fullName evidence="1">Uncharacterized protein</fullName>
    </submittedName>
</protein>
<comment type="caution">
    <text evidence="1">The sequence shown here is derived from an EMBL/GenBank/DDBJ whole genome shotgun (WGS) entry which is preliminary data.</text>
</comment>
<dbReference type="InterPro" id="IPR036034">
    <property type="entry name" value="PDZ_sf"/>
</dbReference>
<sequence length="202" mass="22496">MALKSFPLGRSSYSFIFIHPGLLFRSPLRRSSSSCFFFFQLNGINVTQILSFVAFLFCQNSILDGVDSEAAAQRLRGQAGTSVTVKLHRGNGSGSGSSIKEIKLPRELIRLSPISSTVIPHRTPDGRLIKTGYVKLLTFSQLKVMANKNCLCYNYAPEGQEMLQLFMLPLKKLKKNLVGKMCRMEVGKQQSMRIPVKALGFN</sequence>
<dbReference type="PANTHER" id="PTHR32060:SF22">
    <property type="entry name" value="CARBOXYL-TERMINAL-PROCESSING PEPTIDASE 3, CHLOROPLASTIC"/>
    <property type="match status" value="1"/>
</dbReference>
<dbReference type="EMBL" id="JAIQCV010000008">
    <property type="protein sequence ID" value="KAH1075207.1"/>
    <property type="molecule type" value="Genomic_DNA"/>
</dbReference>
<organism evidence="1 2">
    <name type="scientific">Gossypium stocksii</name>
    <dbReference type="NCBI Taxonomy" id="47602"/>
    <lineage>
        <taxon>Eukaryota</taxon>
        <taxon>Viridiplantae</taxon>
        <taxon>Streptophyta</taxon>
        <taxon>Embryophyta</taxon>
        <taxon>Tracheophyta</taxon>
        <taxon>Spermatophyta</taxon>
        <taxon>Magnoliopsida</taxon>
        <taxon>eudicotyledons</taxon>
        <taxon>Gunneridae</taxon>
        <taxon>Pentapetalae</taxon>
        <taxon>rosids</taxon>
        <taxon>malvids</taxon>
        <taxon>Malvales</taxon>
        <taxon>Malvaceae</taxon>
        <taxon>Malvoideae</taxon>
        <taxon>Gossypium</taxon>
    </lineage>
</organism>
<dbReference type="AlphaFoldDB" id="A0A9D3VA30"/>
<dbReference type="Gene3D" id="3.90.226.10">
    <property type="entry name" value="2-enoyl-CoA Hydratase, Chain A, domain 1"/>
    <property type="match status" value="1"/>
</dbReference>
<evidence type="ECO:0000313" key="2">
    <source>
        <dbReference type="Proteomes" id="UP000828251"/>
    </source>
</evidence>
<dbReference type="OrthoDB" id="10586889at2759"/>
<reference evidence="1 2" key="1">
    <citation type="journal article" date="2021" name="Plant Biotechnol. J.">
        <title>Multi-omics assisted identification of the key and species-specific regulatory components of drought-tolerant mechanisms in Gossypium stocksii.</title>
        <authorList>
            <person name="Yu D."/>
            <person name="Ke L."/>
            <person name="Zhang D."/>
            <person name="Wu Y."/>
            <person name="Sun Y."/>
            <person name="Mei J."/>
            <person name="Sun J."/>
            <person name="Sun Y."/>
        </authorList>
    </citation>
    <scope>NUCLEOTIDE SEQUENCE [LARGE SCALE GENOMIC DNA]</scope>
    <source>
        <strain evidence="2">cv. E1</strain>
        <tissue evidence="1">Leaf</tissue>
    </source>
</reference>
<name>A0A9D3VA30_9ROSI</name>
<dbReference type="Proteomes" id="UP000828251">
    <property type="component" value="Unassembled WGS sequence"/>
</dbReference>
<keyword evidence="2" id="KW-1185">Reference proteome</keyword>
<dbReference type="PANTHER" id="PTHR32060">
    <property type="entry name" value="TAIL-SPECIFIC PROTEASE"/>
    <property type="match status" value="1"/>
</dbReference>
<dbReference type="Gene3D" id="2.30.42.10">
    <property type="match status" value="1"/>
</dbReference>
<gene>
    <name evidence="1" type="ORF">J1N35_027535</name>
</gene>
<evidence type="ECO:0000313" key="1">
    <source>
        <dbReference type="EMBL" id="KAH1075207.1"/>
    </source>
</evidence>
<dbReference type="GO" id="GO:0004175">
    <property type="term" value="F:endopeptidase activity"/>
    <property type="evidence" value="ECO:0007669"/>
    <property type="project" value="TreeGrafter"/>
</dbReference>
<accession>A0A9D3VA30</accession>